<gene>
    <name evidence="1" type="ORF">NP233_g12749</name>
</gene>
<comment type="caution">
    <text evidence="1">The sequence shown here is derived from an EMBL/GenBank/DDBJ whole genome shotgun (WGS) entry which is preliminary data.</text>
</comment>
<proteinExistence type="predicted"/>
<evidence type="ECO:0000313" key="2">
    <source>
        <dbReference type="Proteomes" id="UP001213000"/>
    </source>
</evidence>
<dbReference type="AlphaFoldDB" id="A0AAD5YJ74"/>
<accession>A0AAD5YJ74</accession>
<dbReference type="EMBL" id="JANIEX010001975">
    <property type="protein sequence ID" value="KAJ3552988.1"/>
    <property type="molecule type" value="Genomic_DNA"/>
</dbReference>
<name>A0AAD5YJ74_9AGAR</name>
<evidence type="ECO:0000313" key="1">
    <source>
        <dbReference type="EMBL" id="KAJ3552988.1"/>
    </source>
</evidence>
<dbReference type="Proteomes" id="UP001213000">
    <property type="component" value="Unassembled WGS sequence"/>
</dbReference>
<organism evidence="1 2">
    <name type="scientific">Leucocoprinus birnbaumii</name>
    <dbReference type="NCBI Taxonomy" id="56174"/>
    <lineage>
        <taxon>Eukaryota</taxon>
        <taxon>Fungi</taxon>
        <taxon>Dikarya</taxon>
        <taxon>Basidiomycota</taxon>
        <taxon>Agaricomycotina</taxon>
        <taxon>Agaricomycetes</taxon>
        <taxon>Agaricomycetidae</taxon>
        <taxon>Agaricales</taxon>
        <taxon>Agaricineae</taxon>
        <taxon>Agaricaceae</taxon>
        <taxon>Leucocoprinus</taxon>
    </lineage>
</organism>
<reference evidence="1" key="1">
    <citation type="submission" date="2022-07" db="EMBL/GenBank/DDBJ databases">
        <title>Genome Sequence of Leucocoprinus birnbaumii.</title>
        <authorList>
            <person name="Buettner E."/>
        </authorList>
    </citation>
    <scope>NUCLEOTIDE SEQUENCE</scope>
    <source>
        <strain evidence="1">VT141</strain>
    </source>
</reference>
<protein>
    <submittedName>
        <fullName evidence="1">Uncharacterized protein</fullName>
    </submittedName>
</protein>
<sequence>MQHCLDEFHSLKNVFIKLKAHEHFNIPKLHALLHYIAAIIALGTPDGYNTESPERLHIDFAKVAYRASNCRDYIKQMALWLQQCEAVWVRECYIDWLDNVLAEDQATEEQTEPLEDEEQGISPKDIVKDFGAHNFILALSLFLKSIMPFDVHCSLVLPNAYDCFDAFKQVSILPPSSPYVKSKQTYQTIRAWPSMSSKGRKKGLPTLFDTAFAIEDLNCYTGGHTLTGLRVAQIQLIFNLPLHLGTHYPQPLAHVEWFTQLGAPDPHTGMSCIWQSMKNK</sequence>
<keyword evidence="2" id="KW-1185">Reference proteome</keyword>